<feature type="compositionally biased region" description="Polar residues" evidence="1">
    <location>
        <begin position="35"/>
        <end position="52"/>
    </location>
</feature>
<proteinExistence type="predicted"/>
<evidence type="ECO:0000256" key="1">
    <source>
        <dbReference type="SAM" id="MobiDB-lite"/>
    </source>
</evidence>
<dbReference type="AlphaFoldDB" id="A0A194QI41"/>
<protein>
    <submittedName>
        <fullName evidence="2">Uncharacterized protein</fullName>
    </submittedName>
</protein>
<feature type="region of interest" description="Disordered" evidence="1">
    <location>
        <begin position="1"/>
        <end position="69"/>
    </location>
</feature>
<organism evidence="2 3">
    <name type="scientific">Papilio xuthus</name>
    <name type="common">Asian swallowtail butterfly</name>
    <dbReference type="NCBI Taxonomy" id="66420"/>
    <lineage>
        <taxon>Eukaryota</taxon>
        <taxon>Metazoa</taxon>
        <taxon>Ecdysozoa</taxon>
        <taxon>Arthropoda</taxon>
        <taxon>Hexapoda</taxon>
        <taxon>Insecta</taxon>
        <taxon>Pterygota</taxon>
        <taxon>Neoptera</taxon>
        <taxon>Endopterygota</taxon>
        <taxon>Lepidoptera</taxon>
        <taxon>Glossata</taxon>
        <taxon>Ditrysia</taxon>
        <taxon>Papilionoidea</taxon>
        <taxon>Papilionidae</taxon>
        <taxon>Papilioninae</taxon>
        <taxon>Papilio</taxon>
    </lineage>
</organism>
<keyword evidence="3" id="KW-1185">Reference proteome</keyword>
<evidence type="ECO:0000313" key="3">
    <source>
        <dbReference type="Proteomes" id="UP000053268"/>
    </source>
</evidence>
<name>A0A194QI41_PAPXU</name>
<sequence length="69" mass="7570">MPSYTNSKSAPGEQPSPPASPTLPSDVVTWRRSEPTWSTRSTSGPTQSWTRQKCSRRAALPARFTHAAQ</sequence>
<reference evidence="2 3" key="1">
    <citation type="journal article" date="2015" name="Nat. Commun.">
        <title>Outbred genome sequencing and CRISPR/Cas9 gene editing in butterflies.</title>
        <authorList>
            <person name="Li X."/>
            <person name="Fan D."/>
            <person name="Zhang W."/>
            <person name="Liu G."/>
            <person name="Zhang L."/>
            <person name="Zhao L."/>
            <person name="Fang X."/>
            <person name="Chen L."/>
            <person name="Dong Y."/>
            <person name="Chen Y."/>
            <person name="Ding Y."/>
            <person name="Zhao R."/>
            <person name="Feng M."/>
            <person name="Zhu Y."/>
            <person name="Feng Y."/>
            <person name="Jiang X."/>
            <person name="Zhu D."/>
            <person name="Xiang H."/>
            <person name="Feng X."/>
            <person name="Li S."/>
            <person name="Wang J."/>
            <person name="Zhang G."/>
            <person name="Kronforst M.R."/>
            <person name="Wang W."/>
        </authorList>
    </citation>
    <scope>NUCLEOTIDE SEQUENCE [LARGE SCALE GENOMIC DNA]</scope>
    <source>
        <strain evidence="2">Ya'a_city_454_Px</strain>
        <tissue evidence="2">Whole body</tissue>
    </source>
</reference>
<dbReference type="EMBL" id="KQ458756">
    <property type="protein sequence ID" value="KPJ05228.1"/>
    <property type="molecule type" value="Genomic_DNA"/>
</dbReference>
<gene>
    <name evidence="2" type="ORF">RR46_01983</name>
</gene>
<accession>A0A194QI41</accession>
<dbReference type="Proteomes" id="UP000053268">
    <property type="component" value="Unassembled WGS sequence"/>
</dbReference>
<evidence type="ECO:0000313" key="2">
    <source>
        <dbReference type="EMBL" id="KPJ05228.1"/>
    </source>
</evidence>